<feature type="transmembrane region" description="Helical" evidence="6">
    <location>
        <begin position="89"/>
        <end position="108"/>
    </location>
</feature>
<evidence type="ECO:0000313" key="8">
    <source>
        <dbReference type="EMBL" id="KAL0483277.1"/>
    </source>
</evidence>
<organism evidence="8 9">
    <name type="scientific">Acrasis kona</name>
    <dbReference type="NCBI Taxonomy" id="1008807"/>
    <lineage>
        <taxon>Eukaryota</taxon>
        <taxon>Discoba</taxon>
        <taxon>Heterolobosea</taxon>
        <taxon>Tetramitia</taxon>
        <taxon>Eutetramitia</taxon>
        <taxon>Acrasidae</taxon>
        <taxon>Acrasis</taxon>
    </lineage>
</organism>
<gene>
    <name evidence="8" type="ORF">AKO1_014624</name>
</gene>
<accession>A0AAW2Z3R2</accession>
<dbReference type="SMART" id="SM00014">
    <property type="entry name" value="acidPPc"/>
    <property type="match status" value="1"/>
</dbReference>
<feature type="transmembrane region" description="Helical" evidence="6">
    <location>
        <begin position="120"/>
        <end position="140"/>
    </location>
</feature>
<feature type="transmembrane region" description="Helical" evidence="6">
    <location>
        <begin position="41"/>
        <end position="69"/>
    </location>
</feature>
<dbReference type="InterPro" id="IPR036938">
    <property type="entry name" value="PAP2/HPO_sf"/>
</dbReference>
<evidence type="ECO:0000256" key="4">
    <source>
        <dbReference type="ARBA" id="ARBA00022989"/>
    </source>
</evidence>
<evidence type="ECO:0000313" key="9">
    <source>
        <dbReference type="Proteomes" id="UP001431209"/>
    </source>
</evidence>
<dbReference type="Proteomes" id="UP001431209">
    <property type="component" value="Unassembled WGS sequence"/>
</dbReference>
<feature type="transmembrane region" description="Helical" evidence="6">
    <location>
        <begin position="196"/>
        <end position="215"/>
    </location>
</feature>
<evidence type="ECO:0000256" key="1">
    <source>
        <dbReference type="ARBA" id="ARBA00004141"/>
    </source>
</evidence>
<reference evidence="8 9" key="1">
    <citation type="submission" date="2024-03" db="EMBL/GenBank/DDBJ databases">
        <title>The Acrasis kona genome and developmental transcriptomes reveal deep origins of eukaryotic multicellular pathways.</title>
        <authorList>
            <person name="Sheikh S."/>
            <person name="Fu C.-J."/>
            <person name="Brown M.W."/>
            <person name="Baldauf S.L."/>
        </authorList>
    </citation>
    <scope>NUCLEOTIDE SEQUENCE [LARGE SCALE GENOMIC DNA]</scope>
    <source>
        <strain evidence="8 9">ATCC MYA-3509</strain>
    </source>
</reference>
<sequence length="297" mass="33892">MSETNTLLDTTLRDEKRKYWPLTMPKPLWSRTRREMILQYLLEYIALGVGALIDFVNIRIPWNIFYFRLDDPDFNLPAVPDQVVPNETVSVACIVIPMVICIVFHLLLIRSKVDFHHMVLAFLVSNIISAIPTSLLWWMVGWPRPDFLEGDCIPNMNVVSQSRRNPYNDIVYFTYKDVCLKTVSAWGMFHTPGFPSGHTSMAFASWAVAGLYLGSKVGAWNLSSGHVYKMTIPLAALCTCICIGWTRILDHQHSFMQVTVGTLIGFPSALLGYALKYCSLFGEYSDVPNYYLWKTIK</sequence>
<dbReference type="PANTHER" id="PTHR10165">
    <property type="entry name" value="LIPID PHOSPHATE PHOSPHATASE"/>
    <property type="match status" value="1"/>
</dbReference>
<comment type="subcellular location">
    <subcellularLocation>
        <location evidence="1">Membrane</location>
        <topology evidence="1">Multi-pass membrane protein</topology>
    </subcellularLocation>
</comment>
<evidence type="ECO:0000259" key="7">
    <source>
        <dbReference type="SMART" id="SM00014"/>
    </source>
</evidence>
<evidence type="ECO:0000256" key="6">
    <source>
        <dbReference type="SAM" id="Phobius"/>
    </source>
</evidence>
<dbReference type="AlphaFoldDB" id="A0AAW2Z3R2"/>
<dbReference type="Gene3D" id="1.20.144.10">
    <property type="entry name" value="Phosphatidic acid phosphatase type 2/haloperoxidase"/>
    <property type="match status" value="1"/>
</dbReference>
<dbReference type="InterPro" id="IPR043216">
    <property type="entry name" value="PAP-like"/>
</dbReference>
<feature type="domain" description="Phosphatidic acid phosphatase type 2/haloperoxidase" evidence="7">
    <location>
        <begin position="115"/>
        <end position="273"/>
    </location>
</feature>
<dbReference type="GO" id="GO:0006644">
    <property type="term" value="P:phospholipid metabolic process"/>
    <property type="evidence" value="ECO:0007669"/>
    <property type="project" value="InterPro"/>
</dbReference>
<keyword evidence="5 6" id="KW-0472">Membrane</keyword>
<dbReference type="GO" id="GO:0016020">
    <property type="term" value="C:membrane"/>
    <property type="evidence" value="ECO:0007669"/>
    <property type="project" value="UniProtKB-SubCell"/>
</dbReference>
<keyword evidence="9" id="KW-1185">Reference proteome</keyword>
<keyword evidence="4 6" id="KW-1133">Transmembrane helix</keyword>
<dbReference type="GO" id="GO:0008195">
    <property type="term" value="F:phosphatidate phosphatase activity"/>
    <property type="evidence" value="ECO:0007669"/>
    <property type="project" value="TreeGrafter"/>
</dbReference>
<proteinExistence type="inferred from homology"/>
<evidence type="ECO:0000256" key="5">
    <source>
        <dbReference type="ARBA" id="ARBA00023136"/>
    </source>
</evidence>
<dbReference type="InterPro" id="IPR000326">
    <property type="entry name" value="PAP2/HPO"/>
</dbReference>
<dbReference type="GO" id="GO:0046839">
    <property type="term" value="P:phospholipid dephosphorylation"/>
    <property type="evidence" value="ECO:0007669"/>
    <property type="project" value="TreeGrafter"/>
</dbReference>
<comment type="similarity">
    <text evidence="2">Belongs to the PA-phosphatase related phosphoesterase family.</text>
</comment>
<keyword evidence="3 6" id="KW-0812">Transmembrane</keyword>
<evidence type="ECO:0000256" key="2">
    <source>
        <dbReference type="ARBA" id="ARBA00008816"/>
    </source>
</evidence>
<dbReference type="EMBL" id="JAOPGA020000947">
    <property type="protein sequence ID" value="KAL0483277.1"/>
    <property type="molecule type" value="Genomic_DNA"/>
</dbReference>
<evidence type="ECO:0000256" key="3">
    <source>
        <dbReference type="ARBA" id="ARBA00022692"/>
    </source>
</evidence>
<dbReference type="SUPFAM" id="SSF48317">
    <property type="entry name" value="Acid phosphatase/Vanadium-dependent haloperoxidase"/>
    <property type="match status" value="1"/>
</dbReference>
<dbReference type="PANTHER" id="PTHR10165:SF35">
    <property type="entry name" value="RE23632P"/>
    <property type="match status" value="1"/>
</dbReference>
<protein>
    <submittedName>
        <fullName evidence="8">Diacylglycerol diphosphate phosphatase</fullName>
    </submittedName>
</protein>
<name>A0AAW2Z3R2_9EUKA</name>
<dbReference type="Pfam" id="PF01569">
    <property type="entry name" value="PAP2"/>
    <property type="match status" value="1"/>
</dbReference>
<comment type="caution">
    <text evidence="8">The sequence shown here is derived from an EMBL/GenBank/DDBJ whole genome shotgun (WGS) entry which is preliminary data.</text>
</comment>
<feature type="transmembrane region" description="Helical" evidence="6">
    <location>
        <begin position="227"/>
        <end position="248"/>
    </location>
</feature>
<feature type="transmembrane region" description="Helical" evidence="6">
    <location>
        <begin position="254"/>
        <end position="275"/>
    </location>
</feature>